<name>A0A3E1KDH6_9GAMM</name>
<accession>A0A3E1KDH6</accession>
<evidence type="ECO:0008006" key="4">
    <source>
        <dbReference type="Google" id="ProtNLM"/>
    </source>
</evidence>
<evidence type="ECO:0000313" key="3">
    <source>
        <dbReference type="Proteomes" id="UP000260351"/>
    </source>
</evidence>
<feature type="chain" id="PRO_5017714279" description="FecR protein domain-containing protein" evidence="1">
    <location>
        <begin position="27"/>
        <end position="253"/>
    </location>
</feature>
<evidence type="ECO:0000313" key="2">
    <source>
        <dbReference type="EMBL" id="RFF32495.1"/>
    </source>
</evidence>
<keyword evidence="3" id="KW-1185">Reference proteome</keyword>
<dbReference type="EMBL" id="QUZK01000007">
    <property type="protein sequence ID" value="RFF32495.1"/>
    <property type="molecule type" value="Genomic_DNA"/>
</dbReference>
<protein>
    <recommendedName>
        <fullName evidence="4">FecR protein domain-containing protein</fullName>
    </recommendedName>
</protein>
<comment type="caution">
    <text evidence="2">The sequence shown here is derived from an EMBL/GenBank/DDBJ whole genome shotgun (WGS) entry which is preliminary data.</text>
</comment>
<sequence>MNTNRIFSNVSLAAVAGVLGVGSALASGPVGELEARGHVDVAQQGADNAVRVSDTTYGWFSGDSVHTGSGQALLSLDDGASLGFGKNTAATVSVEDGAVVASLESGVLLYALEDQQVELKVESGDYRFSTRSAEAQPMQVSSGPRGAAGMIRVLESGQVQVSVHDGVMASTDVSGSLQYQVASGETVAFEGTEPRQVNTQVEAARRERDRDAAAAWFGNTPPEVLGMLAVIGGSGVYKVAFDDDDEDPQSVSP</sequence>
<keyword evidence="1" id="KW-0732">Signal</keyword>
<feature type="signal peptide" evidence="1">
    <location>
        <begin position="1"/>
        <end position="26"/>
    </location>
</feature>
<proteinExistence type="predicted"/>
<gene>
    <name evidence="2" type="ORF">DZC52_01430</name>
</gene>
<dbReference type="AlphaFoldDB" id="A0A3E1KDH6"/>
<evidence type="ECO:0000256" key="1">
    <source>
        <dbReference type="SAM" id="SignalP"/>
    </source>
</evidence>
<dbReference type="Proteomes" id="UP000260351">
    <property type="component" value="Unassembled WGS sequence"/>
</dbReference>
<organism evidence="2 3">
    <name type="scientific">Wenzhouxiangella sediminis</name>
    <dbReference type="NCBI Taxonomy" id="1792836"/>
    <lineage>
        <taxon>Bacteria</taxon>
        <taxon>Pseudomonadati</taxon>
        <taxon>Pseudomonadota</taxon>
        <taxon>Gammaproteobacteria</taxon>
        <taxon>Chromatiales</taxon>
        <taxon>Wenzhouxiangellaceae</taxon>
        <taxon>Wenzhouxiangella</taxon>
    </lineage>
</organism>
<dbReference type="OrthoDB" id="9837805at2"/>
<reference evidence="2 3" key="1">
    <citation type="submission" date="2018-08" db="EMBL/GenBank/DDBJ databases">
        <title>Wenzhouxiangella salilacus sp. nov., a novel bacterium isolated from a saline lake in Xinjiang Province, China.</title>
        <authorList>
            <person name="Han S."/>
        </authorList>
    </citation>
    <scope>NUCLEOTIDE SEQUENCE [LARGE SCALE GENOMIC DNA]</scope>
    <source>
        <strain evidence="2 3">XDB06</strain>
    </source>
</reference>
<dbReference type="RefSeq" id="WP_116649343.1">
    <property type="nucleotide sequence ID" value="NZ_QUZK01000007.1"/>
</dbReference>